<accession>A0A1G7KSH3</accession>
<evidence type="ECO:0000313" key="1">
    <source>
        <dbReference type="EMBL" id="SDF40163.1"/>
    </source>
</evidence>
<sequence length="196" mass="21054">MMFNFLKPKVTTTLTAHLPTCLLAGDRALRYDAPVQKWLAAEGFGSVTSAKSSVNAEGRGTASQVVFTVTGLDARLLDRLVAHFDSLGAPKGSWFTDAEGKELRRFGTTEVVVLELDPAVLPADQGAAQVAAVLMGPIEERVSSAGRLQGTGTYPGAVELYFHCRSPRIVETALAELLAHHPLCRNARVYRMSVDA</sequence>
<dbReference type="EMBL" id="FNAY01000010">
    <property type="protein sequence ID" value="SDF40163.1"/>
    <property type="molecule type" value="Genomic_DNA"/>
</dbReference>
<evidence type="ECO:0000313" key="2">
    <source>
        <dbReference type="Proteomes" id="UP000183812"/>
    </source>
</evidence>
<reference evidence="1 2" key="1">
    <citation type="submission" date="2016-10" db="EMBL/GenBank/DDBJ databases">
        <authorList>
            <person name="de Groot N.N."/>
        </authorList>
    </citation>
    <scope>NUCLEOTIDE SEQUENCE [LARGE SCALE GENOMIC DNA]</scope>
    <source>
        <strain evidence="2">DSM 938 / 37b4</strain>
    </source>
</reference>
<name>A0A1G7KSH3_RHOCA</name>
<dbReference type="RefSeq" id="WP_074554209.1">
    <property type="nucleotide sequence ID" value="NZ_CP119563.1"/>
</dbReference>
<gene>
    <name evidence="1" type="ORF">SAMN04244550_02192</name>
</gene>
<proteinExistence type="predicted"/>
<dbReference type="Proteomes" id="UP000183812">
    <property type="component" value="Unassembled WGS sequence"/>
</dbReference>
<protein>
    <submittedName>
        <fullName evidence="1">Uncharacterized protein</fullName>
    </submittedName>
</protein>
<organism evidence="1 2">
    <name type="scientific">Rhodobacter capsulatus</name>
    <name type="common">Rhodopseudomonas capsulata</name>
    <dbReference type="NCBI Taxonomy" id="1061"/>
    <lineage>
        <taxon>Bacteria</taxon>
        <taxon>Pseudomonadati</taxon>
        <taxon>Pseudomonadota</taxon>
        <taxon>Alphaproteobacteria</taxon>
        <taxon>Rhodobacterales</taxon>
        <taxon>Rhodobacter group</taxon>
        <taxon>Rhodobacter</taxon>
    </lineage>
</organism>
<dbReference type="OrthoDB" id="7687468at2"/>
<dbReference type="AlphaFoldDB" id="A0A1G7KSH3"/>